<dbReference type="EMBL" id="FUYF01000003">
    <property type="protein sequence ID" value="SKA77987.1"/>
    <property type="molecule type" value="Genomic_DNA"/>
</dbReference>
<dbReference type="InterPro" id="IPR036644">
    <property type="entry name" value="FTR_bsu_sf"/>
</dbReference>
<dbReference type="GO" id="GO:0016730">
    <property type="term" value="F:oxidoreductase activity, acting on iron-sulfur proteins as donors"/>
    <property type="evidence" value="ECO:0007669"/>
    <property type="project" value="InterPro"/>
</dbReference>
<dbReference type="Proteomes" id="UP000190286">
    <property type="component" value="Unassembled WGS sequence"/>
</dbReference>
<reference evidence="1 2" key="1">
    <citation type="submission" date="2017-02" db="EMBL/GenBank/DDBJ databases">
        <authorList>
            <person name="Peterson S.W."/>
        </authorList>
    </citation>
    <scope>NUCLEOTIDE SEQUENCE [LARGE SCALE GENOMIC DNA]</scope>
    <source>
        <strain evidence="1 2">ATCC 27749</strain>
    </source>
</reference>
<sequence>MEKPKFHLNPNEEIVKTIREGLKRTGGYCPCRLQHIPENICICKEFKEQLADPDYHGACHCGLYVKD</sequence>
<dbReference type="InterPro" id="IPR004209">
    <property type="entry name" value="FTR_bsu"/>
</dbReference>
<accession>A0A1T4WLG4</accession>
<dbReference type="SUPFAM" id="SSF57662">
    <property type="entry name" value="Ferredoxin thioredoxin reductase (FTR), catalytic beta chain"/>
    <property type="match status" value="1"/>
</dbReference>
<gene>
    <name evidence="1" type="ORF">SAMN02745178_00727</name>
</gene>
<dbReference type="RefSeq" id="WP_078783726.1">
    <property type="nucleotide sequence ID" value="NZ_CABIYV010000004.1"/>
</dbReference>
<proteinExistence type="predicted"/>
<protein>
    <submittedName>
        <fullName evidence="1">Ferredoxin thioredoxin reductase catalytic beta chain</fullName>
    </submittedName>
</protein>
<dbReference type="AlphaFoldDB" id="A0A1T4WLG4"/>
<keyword evidence="2" id="KW-1185">Reference proteome</keyword>
<name>A0A1T4WLG4_9FIRM</name>
<dbReference type="OrthoDB" id="2054684at2"/>
<dbReference type="STRING" id="745368.SAMN02745178_00727"/>
<evidence type="ECO:0000313" key="1">
    <source>
        <dbReference type="EMBL" id="SKA77987.1"/>
    </source>
</evidence>
<organism evidence="1 2">
    <name type="scientific">Gemmiger formicilis</name>
    <dbReference type="NCBI Taxonomy" id="745368"/>
    <lineage>
        <taxon>Bacteria</taxon>
        <taxon>Bacillati</taxon>
        <taxon>Bacillota</taxon>
        <taxon>Clostridia</taxon>
        <taxon>Eubacteriales</taxon>
        <taxon>Gemmiger</taxon>
    </lineage>
</organism>
<dbReference type="Gene3D" id="3.90.460.10">
    <property type="entry name" value="Ferredoxin thioredoxin reductase catalytic beta subunit"/>
    <property type="match status" value="1"/>
</dbReference>
<dbReference type="Pfam" id="PF02943">
    <property type="entry name" value="FeThRed_B"/>
    <property type="match status" value="1"/>
</dbReference>
<dbReference type="GeneID" id="93337213"/>
<evidence type="ECO:0000313" key="2">
    <source>
        <dbReference type="Proteomes" id="UP000190286"/>
    </source>
</evidence>